<feature type="compositionally biased region" description="Basic residues" evidence="1">
    <location>
        <begin position="85"/>
        <end position="95"/>
    </location>
</feature>
<feature type="region of interest" description="Disordered" evidence="1">
    <location>
        <begin position="1"/>
        <end position="24"/>
    </location>
</feature>
<dbReference type="EMBL" id="AK364317">
    <property type="protein sequence ID" value="BAJ95520.1"/>
    <property type="molecule type" value="mRNA"/>
</dbReference>
<reference evidence="2" key="1">
    <citation type="journal article" date="2011" name="Plant Physiol.">
        <title>Comprehensive sequence analysis of 24,783 barley full-length cDNAs derived from 12 clone libraries.</title>
        <authorList>
            <person name="Matsumoto T."/>
            <person name="Tanaka T."/>
            <person name="Sakai H."/>
            <person name="Amano N."/>
            <person name="Kanamori H."/>
            <person name="Kurita K."/>
            <person name="Kikuta A."/>
            <person name="Kamiya K."/>
            <person name="Yamamoto M."/>
            <person name="Ikawa H."/>
            <person name="Fujii N."/>
            <person name="Hori K."/>
            <person name="Itoh T."/>
            <person name="Sato K."/>
        </authorList>
    </citation>
    <scope>NUCLEOTIDE SEQUENCE</scope>
    <source>
        <tissue evidence="2">Shoot and root</tissue>
    </source>
</reference>
<accession>F2DK99</accession>
<feature type="compositionally biased region" description="Polar residues" evidence="1">
    <location>
        <begin position="1"/>
        <end position="20"/>
    </location>
</feature>
<feature type="compositionally biased region" description="Low complexity" evidence="1">
    <location>
        <begin position="143"/>
        <end position="169"/>
    </location>
</feature>
<feature type="non-terminal residue" evidence="2">
    <location>
        <position position="1"/>
    </location>
</feature>
<name>F2DK99_HORVV</name>
<feature type="compositionally biased region" description="Low complexity" evidence="1">
    <location>
        <begin position="118"/>
        <end position="127"/>
    </location>
</feature>
<sequence>VDRQTPPSTKRQAANHASTESARRPAWVTWPWPWPRAGSPPRRPRRRRSWTWWRTPWSGLWRGTTPCCCWPTRSRAAARGSPPWRRSRARARRGSAWRSTWSGCTGTRRWSPSATSWPTRTSTGPRTAARRPPSRPGTCTGCSSHASSSPPRSWTTSTTTTPSSRAWAG</sequence>
<feature type="region of interest" description="Disordered" evidence="1">
    <location>
        <begin position="74"/>
        <end position="169"/>
    </location>
</feature>
<evidence type="ECO:0000256" key="1">
    <source>
        <dbReference type="SAM" id="MobiDB-lite"/>
    </source>
</evidence>
<proteinExistence type="evidence at transcript level"/>
<protein>
    <submittedName>
        <fullName evidence="2">Predicted protein</fullName>
    </submittedName>
</protein>
<organism evidence="2">
    <name type="scientific">Hordeum vulgare subsp. vulgare</name>
    <name type="common">Domesticated barley</name>
    <dbReference type="NCBI Taxonomy" id="112509"/>
    <lineage>
        <taxon>Eukaryota</taxon>
        <taxon>Viridiplantae</taxon>
        <taxon>Streptophyta</taxon>
        <taxon>Embryophyta</taxon>
        <taxon>Tracheophyta</taxon>
        <taxon>Spermatophyta</taxon>
        <taxon>Magnoliopsida</taxon>
        <taxon>Liliopsida</taxon>
        <taxon>Poales</taxon>
        <taxon>Poaceae</taxon>
        <taxon>BOP clade</taxon>
        <taxon>Pooideae</taxon>
        <taxon>Triticodae</taxon>
        <taxon>Triticeae</taxon>
        <taxon>Hordeinae</taxon>
        <taxon>Hordeum</taxon>
    </lineage>
</organism>
<evidence type="ECO:0000313" key="2">
    <source>
        <dbReference type="EMBL" id="BAJ95520.1"/>
    </source>
</evidence>
<feature type="compositionally biased region" description="Polar residues" evidence="1">
    <location>
        <begin position="104"/>
        <end position="117"/>
    </location>
</feature>
<dbReference type="AlphaFoldDB" id="F2DK99"/>
<feature type="compositionally biased region" description="Low complexity" evidence="1">
    <location>
        <begin position="74"/>
        <end position="84"/>
    </location>
</feature>